<dbReference type="GO" id="GO:0020037">
    <property type="term" value="F:heme binding"/>
    <property type="evidence" value="ECO:0007669"/>
    <property type="project" value="UniProtKB-ARBA"/>
</dbReference>
<dbReference type="VEuPathDB" id="FungiDB:TERG_04605"/>
<comment type="caution">
    <text evidence="3">The sequence shown here is derived from an EMBL/GenBank/DDBJ whole genome shotgun (WGS) entry which is preliminary data.</text>
</comment>
<proteinExistence type="inferred from homology"/>
<protein>
    <recommendedName>
        <fullName evidence="2">Cytochrome b5 heme-binding domain-containing protein</fullName>
    </recommendedName>
</protein>
<gene>
    <name evidence="3" type="ORF">A7C99_2339</name>
</gene>
<dbReference type="AlphaFoldDB" id="A0A178F375"/>
<organism evidence="3 4">
    <name type="scientific">Trichophyton rubrum</name>
    <name type="common">Athlete's foot fungus</name>
    <name type="synonym">Epidermophyton rubrum</name>
    <dbReference type="NCBI Taxonomy" id="5551"/>
    <lineage>
        <taxon>Eukaryota</taxon>
        <taxon>Fungi</taxon>
        <taxon>Dikarya</taxon>
        <taxon>Ascomycota</taxon>
        <taxon>Pezizomycotina</taxon>
        <taxon>Eurotiomycetes</taxon>
        <taxon>Eurotiomycetidae</taxon>
        <taxon>Onygenales</taxon>
        <taxon>Arthrodermataceae</taxon>
        <taxon>Trichophyton</taxon>
    </lineage>
</organism>
<sequence length="198" mass="21678">MELVIVGDYDDDDAGLLTIASAPRQTSTSEAEHRLIFNHFNAVRRTTFDSHLKGKEEEEEEEEEEEQALTYSLINMADPKSIMSPVATNLNPPKNDPISLADLAKSDGSDPSRPILVAIKGDVFDVSGNSAYAKGGNYNVFAGKDSSRALAKSSLKPEDCVPQWSDLGDKEKGVLEDWHKFFSKRYNIVGKVAGATNL</sequence>
<dbReference type="GO" id="GO:0005783">
    <property type="term" value="C:endoplasmic reticulum"/>
    <property type="evidence" value="ECO:0007669"/>
    <property type="project" value="TreeGrafter"/>
</dbReference>
<dbReference type="InterPro" id="IPR036400">
    <property type="entry name" value="Cyt_B5-like_heme/steroid_sf"/>
</dbReference>
<evidence type="ECO:0000259" key="2">
    <source>
        <dbReference type="SMART" id="SM01117"/>
    </source>
</evidence>
<dbReference type="SUPFAM" id="SSF55856">
    <property type="entry name" value="Cytochrome b5-like heme/steroid binding domain"/>
    <property type="match status" value="1"/>
</dbReference>
<dbReference type="Pfam" id="PF00173">
    <property type="entry name" value="Cyt-b5"/>
    <property type="match status" value="1"/>
</dbReference>
<dbReference type="Proteomes" id="UP000243015">
    <property type="component" value="Unassembled WGS sequence"/>
</dbReference>
<comment type="similarity">
    <text evidence="1">Belongs to the cytochrome b5 family. MAPR subfamily.</text>
</comment>
<evidence type="ECO:0000313" key="4">
    <source>
        <dbReference type="Proteomes" id="UP000243015"/>
    </source>
</evidence>
<dbReference type="FunFam" id="3.10.120.10:FF:000003">
    <property type="entry name" value="membrane-associated progesterone receptor component 1"/>
    <property type="match status" value="1"/>
</dbReference>
<evidence type="ECO:0000256" key="1">
    <source>
        <dbReference type="ARBA" id="ARBA00038357"/>
    </source>
</evidence>
<evidence type="ECO:0000313" key="3">
    <source>
        <dbReference type="EMBL" id="OAL66942.1"/>
    </source>
</evidence>
<dbReference type="PANTHER" id="PTHR10281">
    <property type="entry name" value="MEMBRANE-ASSOCIATED PROGESTERONE RECEPTOR COMPONENT-RELATED"/>
    <property type="match status" value="1"/>
</dbReference>
<accession>A0A178F375</accession>
<dbReference type="InterPro" id="IPR050577">
    <property type="entry name" value="MAPR/NEUFC/NENF-like"/>
</dbReference>
<dbReference type="PANTHER" id="PTHR10281:SF115">
    <property type="entry name" value="BINDING PROTEIN, PUTATIVE (AFU_ORTHOLOGUE AFUA_4G06240)-RELATED"/>
    <property type="match status" value="1"/>
</dbReference>
<dbReference type="Gene3D" id="3.10.120.10">
    <property type="entry name" value="Cytochrome b5-like heme/steroid binding domain"/>
    <property type="match status" value="1"/>
</dbReference>
<reference evidence="3 4" key="1">
    <citation type="submission" date="2016-05" db="EMBL/GenBank/DDBJ databases">
        <title>Genome sequencing of Trichophyton rubrum CMCC(F)T1i isolated from hair.</title>
        <authorList>
            <person name="Zhan P."/>
            <person name="Tao Y."/>
            <person name="Liu W."/>
        </authorList>
    </citation>
    <scope>NUCLEOTIDE SEQUENCE [LARGE SCALE GENOMIC DNA]</scope>
    <source>
        <strain evidence="4">CMCC(F)T1i</strain>
    </source>
</reference>
<dbReference type="InterPro" id="IPR001199">
    <property type="entry name" value="Cyt_B5-like_heme/steroid-bd"/>
</dbReference>
<name>A0A178F375_TRIRU</name>
<dbReference type="SMART" id="SM01117">
    <property type="entry name" value="Cyt-b5"/>
    <property type="match status" value="1"/>
</dbReference>
<dbReference type="GO" id="GO:0016020">
    <property type="term" value="C:membrane"/>
    <property type="evidence" value="ECO:0007669"/>
    <property type="project" value="TreeGrafter"/>
</dbReference>
<dbReference type="EMBL" id="LHPM01000012">
    <property type="protein sequence ID" value="OAL66942.1"/>
    <property type="molecule type" value="Genomic_DNA"/>
</dbReference>
<feature type="domain" description="Cytochrome b5 heme-binding" evidence="2">
    <location>
        <begin position="98"/>
        <end position="193"/>
    </location>
</feature>